<dbReference type="Pfam" id="PF05019">
    <property type="entry name" value="Coq4"/>
    <property type="match status" value="1"/>
</dbReference>
<proteinExistence type="predicted"/>
<evidence type="ECO:0000256" key="1">
    <source>
        <dbReference type="ARBA" id="ARBA00022688"/>
    </source>
</evidence>
<reference evidence="2 3" key="1">
    <citation type="submission" date="2024-09" db="EMBL/GenBank/DDBJ databases">
        <title>Chromosome-scale assembly of Riccia fluitans.</title>
        <authorList>
            <person name="Paukszto L."/>
            <person name="Sawicki J."/>
            <person name="Karawczyk K."/>
            <person name="Piernik-Szablinska J."/>
            <person name="Szczecinska M."/>
            <person name="Mazdziarz M."/>
        </authorList>
    </citation>
    <scope>NUCLEOTIDE SEQUENCE [LARGE SCALE GENOMIC DNA]</scope>
    <source>
        <strain evidence="2">Rf_01</strain>
        <tissue evidence="2">Aerial parts of the thallus</tissue>
    </source>
</reference>
<organism evidence="2 3">
    <name type="scientific">Riccia fluitans</name>
    <dbReference type="NCBI Taxonomy" id="41844"/>
    <lineage>
        <taxon>Eukaryota</taxon>
        <taxon>Viridiplantae</taxon>
        <taxon>Streptophyta</taxon>
        <taxon>Embryophyta</taxon>
        <taxon>Marchantiophyta</taxon>
        <taxon>Marchantiopsida</taxon>
        <taxon>Marchantiidae</taxon>
        <taxon>Marchantiales</taxon>
        <taxon>Ricciaceae</taxon>
        <taxon>Riccia</taxon>
    </lineage>
</organism>
<dbReference type="InterPro" id="IPR007715">
    <property type="entry name" value="Coq4"/>
</dbReference>
<dbReference type="AlphaFoldDB" id="A0ABD1XN40"/>
<comment type="caution">
    <text evidence="2">The sequence shown here is derived from an EMBL/GenBank/DDBJ whole genome shotgun (WGS) entry which is preliminary data.</text>
</comment>
<gene>
    <name evidence="2" type="ORF">R1flu_028945</name>
</gene>
<evidence type="ECO:0000313" key="3">
    <source>
        <dbReference type="Proteomes" id="UP001605036"/>
    </source>
</evidence>
<protein>
    <submittedName>
        <fullName evidence="2">Uncharacterized protein</fullName>
    </submittedName>
</protein>
<evidence type="ECO:0000313" key="2">
    <source>
        <dbReference type="EMBL" id="KAL2610372.1"/>
    </source>
</evidence>
<dbReference type="GO" id="GO:0006744">
    <property type="term" value="P:ubiquinone biosynthetic process"/>
    <property type="evidence" value="ECO:0007669"/>
    <property type="project" value="UniProtKB-KW"/>
</dbReference>
<name>A0ABD1XN40_9MARC</name>
<dbReference type="EMBL" id="JBHFFA010000008">
    <property type="protein sequence ID" value="KAL2610372.1"/>
    <property type="molecule type" value="Genomic_DNA"/>
</dbReference>
<sequence>MLGRGRGEEAWRLSISILIHQKLDEIFCWGFAYGHGHRVRRWEEEDSRFRQGTRVPLNPWQQAAVAVGAAGGAALNPARADPVAAVCETTAGLALQRILERMKRSPEGQVWTLPTFFLETNLLEF</sequence>
<dbReference type="Proteomes" id="UP001605036">
    <property type="component" value="Unassembled WGS sequence"/>
</dbReference>
<dbReference type="PANTHER" id="PTHR12922:SF7">
    <property type="entry name" value="UBIQUINONE BIOSYNTHESIS PROTEIN COQ4 HOMOLOG, MITOCHONDRIAL"/>
    <property type="match status" value="1"/>
</dbReference>
<keyword evidence="3" id="KW-1185">Reference proteome</keyword>
<dbReference type="PANTHER" id="PTHR12922">
    <property type="entry name" value="UBIQUINONE BIOSYNTHESIS PROTEIN"/>
    <property type="match status" value="1"/>
</dbReference>
<keyword evidence="1" id="KW-0831">Ubiquinone biosynthesis</keyword>
<accession>A0ABD1XN40</accession>